<dbReference type="PANTHER" id="PTHR22996">
    <property type="entry name" value="MAHOGUNIN"/>
    <property type="match status" value="1"/>
</dbReference>
<evidence type="ECO:0000256" key="9">
    <source>
        <dbReference type="ARBA" id="ARBA00022833"/>
    </source>
</evidence>
<evidence type="ECO:0000256" key="3">
    <source>
        <dbReference type="ARBA" id="ARBA00012483"/>
    </source>
</evidence>
<feature type="compositionally biased region" description="Pro residues" evidence="13">
    <location>
        <begin position="11"/>
        <end position="26"/>
    </location>
</feature>
<dbReference type="PROSITE" id="PS50089">
    <property type="entry name" value="ZF_RING_2"/>
    <property type="match status" value="1"/>
</dbReference>
<feature type="compositionally biased region" description="Low complexity" evidence="13">
    <location>
        <begin position="1"/>
        <end position="10"/>
    </location>
</feature>
<evidence type="ECO:0000256" key="1">
    <source>
        <dbReference type="ARBA" id="ARBA00000900"/>
    </source>
</evidence>
<dbReference type="InterPro" id="IPR045194">
    <property type="entry name" value="MGRN1/RNF157-like"/>
</dbReference>
<protein>
    <recommendedName>
        <fullName evidence="3">RING-type E3 ubiquitin transferase</fullName>
        <ecNumber evidence="3">2.3.2.27</ecNumber>
    </recommendedName>
</protein>
<evidence type="ECO:0000259" key="14">
    <source>
        <dbReference type="PROSITE" id="PS50089"/>
    </source>
</evidence>
<name>A0A7S0S0B6_9CHLO</name>
<dbReference type="GO" id="GO:0008270">
    <property type="term" value="F:zinc ion binding"/>
    <property type="evidence" value="ECO:0007669"/>
    <property type="project" value="UniProtKB-KW"/>
</dbReference>
<feature type="domain" description="RING-type" evidence="14">
    <location>
        <begin position="296"/>
        <end position="335"/>
    </location>
</feature>
<keyword evidence="5" id="KW-0519">Myristate</keyword>
<dbReference type="CDD" id="cd16789">
    <property type="entry name" value="mRING-HC-C3HC5_MGRN1-like"/>
    <property type="match status" value="1"/>
</dbReference>
<dbReference type="EMBL" id="HBFB01030419">
    <property type="protein sequence ID" value="CAD8692814.1"/>
    <property type="molecule type" value="Transcribed_RNA"/>
</dbReference>
<keyword evidence="4" id="KW-0808">Transferase</keyword>
<evidence type="ECO:0000256" key="10">
    <source>
        <dbReference type="ARBA" id="ARBA00023288"/>
    </source>
</evidence>
<dbReference type="InterPro" id="IPR058981">
    <property type="entry name" value="MGRN1/RNF157-like_N"/>
</dbReference>
<evidence type="ECO:0000256" key="8">
    <source>
        <dbReference type="ARBA" id="ARBA00022786"/>
    </source>
</evidence>
<dbReference type="InterPro" id="IPR045195">
    <property type="entry name" value="LOG2-like_mRING_C3HC5"/>
</dbReference>
<dbReference type="GO" id="GO:0016567">
    <property type="term" value="P:protein ubiquitination"/>
    <property type="evidence" value="ECO:0007669"/>
    <property type="project" value="TreeGrafter"/>
</dbReference>
<dbReference type="GO" id="GO:0061630">
    <property type="term" value="F:ubiquitin protein ligase activity"/>
    <property type="evidence" value="ECO:0007669"/>
    <property type="project" value="UniProtKB-EC"/>
</dbReference>
<keyword evidence="9" id="KW-0862">Zinc</keyword>
<dbReference type="SMART" id="SM00184">
    <property type="entry name" value="RING"/>
    <property type="match status" value="1"/>
</dbReference>
<dbReference type="InterPro" id="IPR001841">
    <property type="entry name" value="Znf_RING"/>
</dbReference>
<organism evidence="15">
    <name type="scientific">Chlamydomonas leiostraca</name>
    <dbReference type="NCBI Taxonomy" id="1034604"/>
    <lineage>
        <taxon>Eukaryota</taxon>
        <taxon>Viridiplantae</taxon>
        <taxon>Chlorophyta</taxon>
        <taxon>core chlorophytes</taxon>
        <taxon>Chlorophyceae</taxon>
        <taxon>CS clade</taxon>
        <taxon>Chlamydomonadales</taxon>
        <taxon>Chlamydomonadaceae</taxon>
        <taxon>Chlamydomonas</taxon>
    </lineage>
</organism>
<dbReference type="Gene3D" id="3.30.40.10">
    <property type="entry name" value="Zinc/RING finger domain, C3HC4 (zinc finger)"/>
    <property type="match status" value="1"/>
</dbReference>
<comment type="pathway">
    <text evidence="2">Protein modification; protein ubiquitination.</text>
</comment>
<evidence type="ECO:0000256" key="12">
    <source>
        <dbReference type="PROSITE-ProRule" id="PRU00175"/>
    </source>
</evidence>
<evidence type="ECO:0000256" key="5">
    <source>
        <dbReference type="ARBA" id="ARBA00022707"/>
    </source>
</evidence>
<feature type="region of interest" description="Disordered" evidence="13">
    <location>
        <begin position="1"/>
        <end position="80"/>
    </location>
</feature>
<dbReference type="FunFam" id="3.30.40.10:FF:000115">
    <property type="entry name" value="probable E3 ubiquitin-protein ligase LOG2"/>
    <property type="match status" value="1"/>
</dbReference>
<gene>
    <name evidence="15" type="ORF">CLEI1391_LOCUS16997</name>
</gene>
<evidence type="ECO:0000256" key="13">
    <source>
        <dbReference type="SAM" id="MobiDB-lite"/>
    </source>
</evidence>
<sequence>MGNSSSSQRQRPPPPPPPPQQYPPAPVYSTGPQVPYPGPYGPPPPQHQQQYPPAQTGMQPHYPQPPAGMHQYGQMPRTQEYQRTATIRNQVNLKKQTLKLERVEGAPSSLAIHFTFDASAACRVLTFVNAREDSKCKITCQRPANRPAVSYGKGLEQKFPPADAAAAAAHAVDAGELASTSRPLPPPGQQLPKDTVYPLVVRMEALTDEGRAQGKVLEEVAPGGELPPWVQSQTTYAWVERDGEEWVARVVKQKIWVKGEAYELQEIYGMEQNSRGPAMGLPASVEGFEDVEGNECVICMSAPRDTAALPCRHMCMCHGCASALKTQTNKCPICRNEITSLLHIKINKGTPAPAAQPQAAS</sequence>
<keyword evidence="10" id="KW-0449">Lipoprotein</keyword>
<feature type="compositionally biased region" description="Pro residues" evidence="13">
    <location>
        <begin position="34"/>
        <end position="46"/>
    </location>
</feature>
<accession>A0A7S0S0B6</accession>
<evidence type="ECO:0000256" key="4">
    <source>
        <dbReference type="ARBA" id="ARBA00022679"/>
    </source>
</evidence>
<dbReference type="Pfam" id="PF13920">
    <property type="entry name" value="zf-C3HC4_3"/>
    <property type="match status" value="1"/>
</dbReference>
<keyword evidence="7 12" id="KW-0863">Zinc-finger</keyword>
<dbReference type="EC" id="2.3.2.27" evidence="3"/>
<evidence type="ECO:0000256" key="11">
    <source>
        <dbReference type="ARBA" id="ARBA00025721"/>
    </source>
</evidence>
<keyword evidence="6" id="KW-0479">Metal-binding</keyword>
<dbReference type="SUPFAM" id="SSF57850">
    <property type="entry name" value="RING/U-box"/>
    <property type="match status" value="1"/>
</dbReference>
<proteinExistence type="inferred from homology"/>
<dbReference type="Pfam" id="PF26192">
    <property type="entry name" value="RNF157-like_N"/>
    <property type="match status" value="1"/>
</dbReference>
<dbReference type="InterPro" id="IPR013083">
    <property type="entry name" value="Znf_RING/FYVE/PHD"/>
</dbReference>
<keyword evidence="8" id="KW-0833">Ubl conjugation pathway</keyword>
<evidence type="ECO:0000313" key="15">
    <source>
        <dbReference type="EMBL" id="CAD8692814.1"/>
    </source>
</evidence>
<comment type="catalytic activity">
    <reaction evidence="1">
        <text>S-ubiquitinyl-[E2 ubiquitin-conjugating enzyme]-L-cysteine + [acceptor protein]-L-lysine = [E2 ubiquitin-conjugating enzyme]-L-cysteine + N(6)-ubiquitinyl-[acceptor protein]-L-lysine.</text>
        <dbReference type="EC" id="2.3.2.27"/>
    </reaction>
</comment>
<reference evidence="15" key="1">
    <citation type="submission" date="2021-01" db="EMBL/GenBank/DDBJ databases">
        <authorList>
            <person name="Corre E."/>
            <person name="Pelletier E."/>
            <person name="Niang G."/>
            <person name="Scheremetjew M."/>
            <person name="Finn R."/>
            <person name="Kale V."/>
            <person name="Holt S."/>
            <person name="Cochrane G."/>
            <person name="Meng A."/>
            <person name="Brown T."/>
            <person name="Cohen L."/>
        </authorList>
    </citation>
    <scope>NUCLEOTIDE SEQUENCE</scope>
    <source>
        <strain evidence="15">SAG 11-49</strain>
    </source>
</reference>
<dbReference type="PANTHER" id="PTHR22996:SF0">
    <property type="entry name" value="RE60872P-RELATED"/>
    <property type="match status" value="1"/>
</dbReference>
<evidence type="ECO:0000256" key="2">
    <source>
        <dbReference type="ARBA" id="ARBA00004906"/>
    </source>
</evidence>
<evidence type="ECO:0000256" key="7">
    <source>
        <dbReference type="ARBA" id="ARBA00022771"/>
    </source>
</evidence>
<dbReference type="AlphaFoldDB" id="A0A7S0S0B6"/>
<evidence type="ECO:0000256" key="6">
    <source>
        <dbReference type="ARBA" id="ARBA00022723"/>
    </source>
</evidence>
<comment type="similarity">
    <text evidence="11">Belongs to the RING-type zinc finger family. LOG2 subfamily.</text>
</comment>